<dbReference type="Pfam" id="PF05030">
    <property type="entry name" value="SSXT"/>
    <property type="match status" value="1"/>
</dbReference>
<feature type="region of interest" description="Disordered" evidence="2">
    <location>
        <begin position="97"/>
        <end position="157"/>
    </location>
</feature>
<organism evidence="4 5">
    <name type="scientific">Cuscuta europaea</name>
    <name type="common">European dodder</name>
    <dbReference type="NCBI Taxonomy" id="41803"/>
    <lineage>
        <taxon>Eukaryota</taxon>
        <taxon>Viridiplantae</taxon>
        <taxon>Streptophyta</taxon>
        <taxon>Embryophyta</taxon>
        <taxon>Tracheophyta</taxon>
        <taxon>Spermatophyta</taxon>
        <taxon>Magnoliopsida</taxon>
        <taxon>eudicotyledons</taxon>
        <taxon>Gunneridae</taxon>
        <taxon>Pentapetalae</taxon>
        <taxon>asterids</taxon>
        <taxon>lamiids</taxon>
        <taxon>Solanales</taxon>
        <taxon>Convolvulaceae</taxon>
        <taxon>Cuscuteae</taxon>
        <taxon>Cuscuta</taxon>
        <taxon>Cuscuta subgen. Cuscuta</taxon>
    </lineage>
</organism>
<evidence type="ECO:0000313" key="5">
    <source>
        <dbReference type="Proteomes" id="UP001152484"/>
    </source>
</evidence>
<comment type="similarity">
    <text evidence="1">Belongs to the SS18 family.</text>
</comment>
<proteinExistence type="inferred from homology"/>
<keyword evidence="5" id="KW-1185">Reference proteome</keyword>
<feature type="compositionally biased region" description="Low complexity" evidence="2">
    <location>
        <begin position="143"/>
        <end position="157"/>
    </location>
</feature>
<dbReference type="AlphaFoldDB" id="A0A9P1EKA4"/>
<evidence type="ECO:0000313" key="4">
    <source>
        <dbReference type="EMBL" id="CAH9110111.1"/>
    </source>
</evidence>
<dbReference type="EMBL" id="CAMAPE010000053">
    <property type="protein sequence ID" value="CAH9110111.1"/>
    <property type="molecule type" value="Genomic_DNA"/>
</dbReference>
<protein>
    <recommendedName>
        <fullName evidence="3">SS18 N-terminal domain-containing protein</fullName>
    </recommendedName>
</protein>
<sequence length="210" mass="22004">MQPQPTLNSVPQLPLNAVTTEQIQKCLDDNKNLILAILENQNLGKLAECAQYQAILQKNLMYLAAIADAQQPAAQGGAVNSSPQVVVSSSAAATQQMQQTQATTGGGGLHQQQQQAAAVPKLPFQLNNSNSNNSNGGGFPSPQEQQQMLHYHQQQQQQFQGHHGFVGGAAVNNGMHQLMRVPLEANSHGLGNMAPGQGAGGAGAGAGREE</sequence>
<feature type="compositionally biased region" description="Gly residues" evidence="2">
    <location>
        <begin position="197"/>
        <end position="210"/>
    </location>
</feature>
<dbReference type="InterPro" id="IPR007726">
    <property type="entry name" value="SS18_N"/>
</dbReference>
<reference evidence="4" key="1">
    <citation type="submission" date="2022-07" db="EMBL/GenBank/DDBJ databases">
        <authorList>
            <person name="Macas J."/>
            <person name="Novak P."/>
            <person name="Neumann P."/>
        </authorList>
    </citation>
    <scope>NUCLEOTIDE SEQUENCE</scope>
</reference>
<gene>
    <name evidence="4" type="ORF">CEURO_LOCUS18725</name>
</gene>
<feature type="domain" description="SS18 N-terminal" evidence="3">
    <location>
        <begin position="17"/>
        <end position="74"/>
    </location>
</feature>
<feature type="compositionally biased region" description="Low complexity" evidence="2">
    <location>
        <begin position="110"/>
        <end position="119"/>
    </location>
</feature>
<evidence type="ECO:0000256" key="2">
    <source>
        <dbReference type="SAM" id="MobiDB-lite"/>
    </source>
</evidence>
<dbReference type="OrthoDB" id="10265171at2759"/>
<accession>A0A9P1EKA4</accession>
<feature type="region of interest" description="Disordered" evidence="2">
    <location>
        <begin position="186"/>
        <end position="210"/>
    </location>
</feature>
<evidence type="ECO:0000256" key="1">
    <source>
        <dbReference type="ARBA" id="ARBA00007945"/>
    </source>
</evidence>
<dbReference type="Proteomes" id="UP001152484">
    <property type="component" value="Unassembled WGS sequence"/>
</dbReference>
<evidence type="ECO:0000259" key="3">
    <source>
        <dbReference type="Pfam" id="PF05030"/>
    </source>
</evidence>
<name>A0A9P1EKA4_CUSEU</name>
<comment type="caution">
    <text evidence="4">The sequence shown here is derived from an EMBL/GenBank/DDBJ whole genome shotgun (WGS) entry which is preliminary data.</text>
</comment>